<evidence type="ECO:0000313" key="2">
    <source>
        <dbReference type="Proteomes" id="UP000586722"/>
    </source>
</evidence>
<organism evidence="1 2">
    <name type="scientific">Pannonibacter tanglangensis</name>
    <dbReference type="NCBI Taxonomy" id="2750084"/>
    <lineage>
        <taxon>Bacteria</taxon>
        <taxon>Pseudomonadati</taxon>
        <taxon>Pseudomonadota</taxon>
        <taxon>Alphaproteobacteria</taxon>
        <taxon>Hyphomicrobiales</taxon>
        <taxon>Stappiaceae</taxon>
        <taxon>Pannonibacter</taxon>
    </lineage>
</organism>
<proteinExistence type="predicted"/>
<protein>
    <submittedName>
        <fullName evidence="1">Helix-turn-helix domain-containing protein</fullName>
    </submittedName>
</protein>
<dbReference type="SUPFAM" id="SSF55781">
    <property type="entry name" value="GAF domain-like"/>
    <property type="match status" value="1"/>
</dbReference>
<dbReference type="Gene3D" id="1.10.10.10">
    <property type="entry name" value="Winged helix-like DNA-binding domain superfamily/Winged helix DNA-binding domain"/>
    <property type="match status" value="1"/>
</dbReference>
<dbReference type="Pfam" id="PF09339">
    <property type="entry name" value="HTH_IclR"/>
    <property type="match status" value="1"/>
</dbReference>
<dbReference type="InterPro" id="IPR014757">
    <property type="entry name" value="Tscrpt_reg_IclR_C"/>
</dbReference>
<dbReference type="PANTHER" id="PTHR30136:SF8">
    <property type="entry name" value="TRANSCRIPTIONAL REGULATORY PROTEIN"/>
    <property type="match status" value="1"/>
</dbReference>
<dbReference type="Pfam" id="PF01614">
    <property type="entry name" value="IclR_C"/>
    <property type="match status" value="1"/>
</dbReference>
<dbReference type="SUPFAM" id="SSF46785">
    <property type="entry name" value="Winged helix' DNA-binding domain"/>
    <property type="match status" value="1"/>
</dbReference>
<evidence type="ECO:0000313" key="1">
    <source>
        <dbReference type="EMBL" id="NBN79885.1"/>
    </source>
</evidence>
<dbReference type="InterPro" id="IPR036388">
    <property type="entry name" value="WH-like_DNA-bd_sf"/>
</dbReference>
<comment type="caution">
    <text evidence="1">The sequence shown here is derived from an EMBL/GenBank/DDBJ whole genome shotgun (WGS) entry which is preliminary data.</text>
</comment>
<dbReference type="Gene3D" id="3.30.450.40">
    <property type="match status" value="1"/>
</dbReference>
<dbReference type="GO" id="GO:0003677">
    <property type="term" value="F:DNA binding"/>
    <property type="evidence" value="ECO:0007669"/>
    <property type="project" value="UniProtKB-KW"/>
</dbReference>
<gene>
    <name evidence="1" type="ORF">GWI72_16530</name>
</gene>
<dbReference type="Proteomes" id="UP000586722">
    <property type="component" value="Unassembled WGS sequence"/>
</dbReference>
<name>A0A7X5F6T8_9HYPH</name>
<dbReference type="EMBL" id="JAABLQ010000002">
    <property type="protein sequence ID" value="NBN79885.1"/>
    <property type="molecule type" value="Genomic_DNA"/>
</dbReference>
<dbReference type="AlphaFoldDB" id="A0A7X5F6T8"/>
<dbReference type="InterPro" id="IPR050707">
    <property type="entry name" value="HTH_MetabolicPath_Reg"/>
</dbReference>
<dbReference type="SMART" id="SM00346">
    <property type="entry name" value="HTH_ICLR"/>
    <property type="match status" value="1"/>
</dbReference>
<dbReference type="GO" id="GO:0045892">
    <property type="term" value="P:negative regulation of DNA-templated transcription"/>
    <property type="evidence" value="ECO:0007669"/>
    <property type="project" value="TreeGrafter"/>
</dbReference>
<dbReference type="InterPro" id="IPR036390">
    <property type="entry name" value="WH_DNA-bd_sf"/>
</dbReference>
<dbReference type="InterPro" id="IPR029016">
    <property type="entry name" value="GAF-like_dom_sf"/>
</dbReference>
<dbReference type="PROSITE" id="PS51078">
    <property type="entry name" value="ICLR_ED"/>
    <property type="match status" value="1"/>
</dbReference>
<keyword evidence="2" id="KW-1185">Reference proteome</keyword>
<dbReference type="RefSeq" id="WP_161677136.1">
    <property type="nucleotide sequence ID" value="NZ_JAABLP010000004.1"/>
</dbReference>
<reference evidence="2" key="1">
    <citation type="submission" date="2020-01" db="EMBL/GenBank/DDBJ databases">
        <authorList>
            <person name="Fang Y."/>
            <person name="Sun R."/>
            <person name="Nie L."/>
            <person name="He J."/>
            <person name="Hao L."/>
            <person name="Wang L."/>
            <person name="Su S."/>
            <person name="Lv E."/>
            <person name="Zhang Z."/>
            <person name="Xie R."/>
            <person name="Liu H."/>
        </authorList>
    </citation>
    <scope>NUCLEOTIDE SEQUENCE [LARGE SCALE GENOMIC DNA]</scope>
    <source>
        <strain evidence="2">XCT-53</strain>
    </source>
</reference>
<sequence>MTDKGRGVNSVEVGAGLLEILAAQDAALMLRDLARLAGLSPAQAHAYLISLGTLGLVEQEPGSARYRLGPAALDFGITRMRSVDPIRLGQAAAVGLSEETQLAVALVVWGGFGATVVQVLEGPDQVHINTRAGTVYSLTGTASGRIFAAYLPERLVKAAIRRERDERPGSGRVGRLMDLSPADLAAIRRAGYASVDPTPVPGVNALSAPVLDHAGQIQMALTLIGAARSLDTAPDSPHLRLLQETALRVSRGLGFAGQALSLPD</sequence>
<dbReference type="InterPro" id="IPR005471">
    <property type="entry name" value="Tscrpt_reg_IclR_N"/>
</dbReference>
<dbReference type="PANTHER" id="PTHR30136">
    <property type="entry name" value="HELIX-TURN-HELIX TRANSCRIPTIONAL REGULATOR, ICLR FAMILY"/>
    <property type="match status" value="1"/>
</dbReference>
<dbReference type="PROSITE" id="PS51077">
    <property type="entry name" value="HTH_ICLR"/>
    <property type="match status" value="1"/>
</dbReference>
<dbReference type="GO" id="GO:0003700">
    <property type="term" value="F:DNA-binding transcription factor activity"/>
    <property type="evidence" value="ECO:0007669"/>
    <property type="project" value="TreeGrafter"/>
</dbReference>
<accession>A0A7X5F6T8</accession>